<keyword evidence="2" id="KW-1185">Reference proteome</keyword>
<name>A0ABX8K6E3_9ENTR</name>
<evidence type="ECO:0000313" key="2">
    <source>
        <dbReference type="Proteomes" id="UP000683579"/>
    </source>
</evidence>
<dbReference type="EMBL" id="CP077262">
    <property type="protein sequence ID" value="QXA44603.1"/>
    <property type="molecule type" value="Genomic_DNA"/>
</dbReference>
<proteinExistence type="predicted"/>
<dbReference type="Proteomes" id="UP000683579">
    <property type="component" value="Chromosome"/>
</dbReference>
<reference evidence="1 2" key="1">
    <citation type="submission" date="2021-06" db="EMBL/GenBank/DDBJ databases">
        <title>FDA dAtabase for Regulatory Grade micrObial Sequences (FDA-ARGOS): Supporting development and validation of Infectious Disease Dx tests.</title>
        <authorList>
            <person name="Sproer C."/>
            <person name="Gronow S."/>
            <person name="Severitt S."/>
            <person name="Schroder I."/>
            <person name="Tallon L."/>
            <person name="Sadzewicz L."/>
            <person name="Zhao X."/>
            <person name="Boylan J."/>
            <person name="Ott S."/>
            <person name="Bowen H."/>
            <person name="Vavikolanu K."/>
            <person name="Mehta A."/>
            <person name="Aluvathingal J."/>
            <person name="Nadendla S."/>
            <person name="Lowell S."/>
            <person name="Myers T."/>
            <person name="Yan Y."/>
        </authorList>
    </citation>
    <scope>NUCLEOTIDE SEQUENCE [LARGE SCALE GENOMIC DNA]</scope>
    <source>
        <strain evidence="1 2">FDAARGOS 1424</strain>
    </source>
</reference>
<protein>
    <submittedName>
        <fullName evidence="1">Uncharacterized protein</fullName>
    </submittedName>
</protein>
<dbReference type="RefSeq" id="WP_040230313.1">
    <property type="nucleotide sequence ID" value="NZ_CDHL01000014.1"/>
</dbReference>
<organism evidence="1 2">
    <name type="scientific">Citrobacter pasteurii</name>
    <dbReference type="NCBI Taxonomy" id="1563222"/>
    <lineage>
        <taxon>Bacteria</taxon>
        <taxon>Pseudomonadati</taxon>
        <taxon>Pseudomonadota</taxon>
        <taxon>Gammaproteobacteria</taxon>
        <taxon>Enterobacterales</taxon>
        <taxon>Enterobacteriaceae</taxon>
        <taxon>Citrobacter</taxon>
    </lineage>
</organism>
<accession>A0ABX8K6E3</accession>
<sequence>MSDNIIQLITQLNRYTLNGSISWRRDDAPYNITHGSDSYIPLFFSVNFNGTKFGIYEEKYRYYTDVDEFYWTSQIVLCILDDNNLEVWKYKERFSVLNDLFDNVRYKQSGIEDILSKLPKN</sequence>
<evidence type="ECO:0000313" key="1">
    <source>
        <dbReference type="EMBL" id="QXA44603.1"/>
    </source>
</evidence>
<gene>
    <name evidence="1" type="ORF">I6L54_22085</name>
</gene>